<proteinExistence type="predicted"/>
<dbReference type="EMBL" id="MU250531">
    <property type="protein sequence ID" value="KAG7447790.1"/>
    <property type="molecule type" value="Genomic_DNA"/>
</dbReference>
<dbReference type="OrthoDB" id="2865259at2759"/>
<dbReference type="GeneID" id="66104605"/>
<comment type="caution">
    <text evidence="1">The sequence shown here is derived from an EMBL/GenBank/DDBJ whole genome shotgun (WGS) entry which is preliminary data.</text>
</comment>
<reference evidence="1" key="1">
    <citation type="submission" date="2020-11" db="EMBL/GenBank/DDBJ databases">
        <title>Adaptations for nitrogen fixation in a non-lichenized fungal sporocarp promotes dispersal by wood-feeding termites.</title>
        <authorList>
            <consortium name="DOE Joint Genome Institute"/>
            <person name="Koch R.A."/>
            <person name="Yoon G."/>
            <person name="Arayal U."/>
            <person name="Lail K."/>
            <person name="Amirebrahimi M."/>
            <person name="Labutti K."/>
            <person name="Lipzen A."/>
            <person name="Riley R."/>
            <person name="Barry K."/>
            <person name="Henrissat B."/>
            <person name="Grigoriev I.V."/>
            <person name="Herr J.R."/>
            <person name="Aime M.C."/>
        </authorList>
    </citation>
    <scope>NUCLEOTIDE SEQUENCE</scope>
    <source>
        <strain evidence="1">MCA 3950</strain>
    </source>
</reference>
<evidence type="ECO:0000313" key="2">
    <source>
        <dbReference type="Proteomes" id="UP000812287"/>
    </source>
</evidence>
<gene>
    <name evidence="1" type="ORF">BT62DRAFT_792671</name>
</gene>
<dbReference type="RefSeq" id="XP_043041290.1">
    <property type="nucleotide sequence ID" value="XM_043182308.1"/>
</dbReference>
<protein>
    <submittedName>
        <fullName evidence="1">Uncharacterized protein</fullName>
    </submittedName>
</protein>
<organism evidence="1 2">
    <name type="scientific">Guyanagaster necrorhizus</name>
    <dbReference type="NCBI Taxonomy" id="856835"/>
    <lineage>
        <taxon>Eukaryota</taxon>
        <taxon>Fungi</taxon>
        <taxon>Dikarya</taxon>
        <taxon>Basidiomycota</taxon>
        <taxon>Agaricomycotina</taxon>
        <taxon>Agaricomycetes</taxon>
        <taxon>Agaricomycetidae</taxon>
        <taxon>Agaricales</taxon>
        <taxon>Marasmiineae</taxon>
        <taxon>Physalacriaceae</taxon>
        <taxon>Guyanagaster</taxon>
    </lineage>
</organism>
<keyword evidence="2" id="KW-1185">Reference proteome</keyword>
<dbReference type="AlphaFoldDB" id="A0A9P7VW49"/>
<sequence>MLTLQSLPRLVSSFLEGFRFPSLTSLNISIPDAENARPFPINSLILLLQRSQCELQHLVLKQVPIPRESMMNILRATPTLVSLVIHEPASYTHCITDAFSRYLMECSVLPKLEHVELVWSYDASEGCIIDMIESRVVKTVAYGGVLGRIVLGRRKGLELERSTIERVNSLRGRGFHILLWQVLGFCWKVLERAIRHHAES</sequence>
<name>A0A9P7VW49_9AGAR</name>
<accession>A0A9P7VW49</accession>
<dbReference type="Proteomes" id="UP000812287">
    <property type="component" value="Unassembled WGS sequence"/>
</dbReference>
<evidence type="ECO:0000313" key="1">
    <source>
        <dbReference type="EMBL" id="KAG7447790.1"/>
    </source>
</evidence>